<evidence type="ECO:0000313" key="1">
    <source>
        <dbReference type="EMBL" id="MFD1813094.1"/>
    </source>
</evidence>
<gene>
    <name evidence="1" type="ORF">ACFSJG_12765</name>
</gene>
<reference evidence="2" key="1">
    <citation type="journal article" date="2019" name="Int. J. Syst. Evol. Microbiol.">
        <title>The Global Catalogue of Microorganisms (GCM) 10K type strain sequencing project: providing services to taxonomists for standard genome sequencing and annotation.</title>
        <authorList>
            <consortium name="The Broad Institute Genomics Platform"/>
            <consortium name="The Broad Institute Genome Sequencing Center for Infectious Disease"/>
            <person name="Wu L."/>
            <person name="Ma J."/>
        </authorList>
    </citation>
    <scope>NUCLEOTIDE SEQUENCE [LARGE SCALE GENOMIC DNA]</scope>
    <source>
        <strain evidence="2">DT72</strain>
    </source>
</reference>
<dbReference type="RefSeq" id="WP_378485591.1">
    <property type="nucleotide sequence ID" value="NZ_JBHUFB010000010.1"/>
</dbReference>
<keyword evidence="2" id="KW-1185">Reference proteome</keyword>
<organism evidence="1 2">
    <name type="scientific">Rhodococcus gannanensis</name>
    <dbReference type="NCBI Taxonomy" id="1960308"/>
    <lineage>
        <taxon>Bacteria</taxon>
        <taxon>Bacillati</taxon>
        <taxon>Actinomycetota</taxon>
        <taxon>Actinomycetes</taxon>
        <taxon>Mycobacteriales</taxon>
        <taxon>Nocardiaceae</taxon>
        <taxon>Rhodococcus</taxon>
    </lineage>
</organism>
<accession>A0ABW4P5Y8</accession>
<sequence length="62" mass="6587">MTALALLAIATLAVGSLIASRRRAADPCRPQRHGSDSVDDRDLSREAADLALLRGRARCSTP</sequence>
<name>A0ABW4P5Y8_9NOCA</name>
<comment type="caution">
    <text evidence="1">The sequence shown here is derived from an EMBL/GenBank/DDBJ whole genome shotgun (WGS) entry which is preliminary data.</text>
</comment>
<protein>
    <submittedName>
        <fullName evidence="1">Uncharacterized protein</fullName>
    </submittedName>
</protein>
<dbReference type="EMBL" id="JBHUFB010000010">
    <property type="protein sequence ID" value="MFD1813094.1"/>
    <property type="molecule type" value="Genomic_DNA"/>
</dbReference>
<proteinExistence type="predicted"/>
<dbReference type="Proteomes" id="UP001597286">
    <property type="component" value="Unassembled WGS sequence"/>
</dbReference>
<evidence type="ECO:0000313" key="2">
    <source>
        <dbReference type="Proteomes" id="UP001597286"/>
    </source>
</evidence>